<feature type="compositionally biased region" description="Polar residues" evidence="5">
    <location>
        <begin position="687"/>
        <end position="698"/>
    </location>
</feature>
<keyword evidence="1" id="KW-0134">Cell wall</keyword>
<keyword evidence="2" id="KW-0964">Secreted</keyword>
<evidence type="ECO:0000256" key="2">
    <source>
        <dbReference type="ARBA" id="ARBA00022525"/>
    </source>
</evidence>
<evidence type="ECO:0000313" key="8">
    <source>
        <dbReference type="Proteomes" id="UP000721415"/>
    </source>
</evidence>
<gene>
    <name evidence="7" type="ORF">HZY91_08275</name>
</gene>
<dbReference type="Gene3D" id="3.20.20.140">
    <property type="entry name" value="Metal-dependent hydrolases"/>
    <property type="match status" value="1"/>
</dbReference>
<evidence type="ECO:0000259" key="6">
    <source>
        <dbReference type="PROSITE" id="PS50847"/>
    </source>
</evidence>
<dbReference type="PROSITE" id="PS50847">
    <property type="entry name" value="GRAM_POS_ANCHORING"/>
    <property type="match status" value="1"/>
</dbReference>
<dbReference type="InterPro" id="IPR019931">
    <property type="entry name" value="LPXTG_anchor"/>
</dbReference>
<evidence type="ECO:0000256" key="1">
    <source>
        <dbReference type="ARBA" id="ARBA00022512"/>
    </source>
</evidence>
<sequence length="735" mass="83051">MKKVFPFKPTAMLLSSVVMFGVCHQEIVKAADAEEVQEMIEEAPAEAVHTVVNENGEVEVENTGDYYQEEADPLDLSEEGQLKTDDSIPTDERTVTGEFHSHTNQSGDASEPYMVLENVLDAAFHENVDQLPEEGKAYLEEGEAFDYYMTADHLRKSPRDVNGEEVDPQPTWKTIRDDVNEFIRLQEEEGKYKGKIYYPGFEWDMFGLDHATVAIVEDGSNRVPIEAYRHFEWLYAYDTPTEAFTDNELEVFGPRDNVKEDKMNSYDGLRWLQKYYPESFLQANHPSRHNGGGGEVRAEDLRDMQDIAPDVVAGFEGMPGNQLGGDRGEMRDIYGGADEMIAKVGGVWDSLLGEGRDLYNYANSDFHFKVSSNELYSSGYWPSEYSRNYTEVEGNTFQDIVKGLKSGNSWSVFGDLISGLDFFVTAGDQTATMGETLHLDKNTEANLTIRFQETLKNNYKHLFEDYESDVTNNPILDHIDLIVGNIYGKVADKRTDFNPTTRIQERFDADDWGQADENGWYSMSLPFHVNEDMYMRLRGTNHELGSEGETDWEGNPLLDEYMEKPNQDDFETEEDFMAALRLYFDQINDRNYSDLWSYSNPIKLLVNDNHTYTVPEVFESAVKDIVEDPSTINVAAAEEPSEDQPSEDQPSEDIPAEESPEVETPEQEDSVVEAPTPSKTTKEQRGTSETPATVSQASVLPETGEGDNTILYTKAAFAILAGLGLLAIEGRKKEY</sequence>
<dbReference type="RefSeq" id="WP_197115802.1">
    <property type="nucleotide sequence ID" value="NZ_JACBXQ010000005.1"/>
</dbReference>
<keyword evidence="8" id="KW-1185">Reference proteome</keyword>
<evidence type="ECO:0000256" key="3">
    <source>
        <dbReference type="ARBA" id="ARBA00022729"/>
    </source>
</evidence>
<dbReference type="SUPFAM" id="SSF89550">
    <property type="entry name" value="PHP domain-like"/>
    <property type="match status" value="1"/>
</dbReference>
<organism evidence="7 8">
    <name type="scientific">Facklamia lactis</name>
    <dbReference type="NCBI Taxonomy" id="2749967"/>
    <lineage>
        <taxon>Bacteria</taxon>
        <taxon>Bacillati</taxon>
        <taxon>Bacillota</taxon>
        <taxon>Bacilli</taxon>
        <taxon>Lactobacillales</taxon>
        <taxon>Aerococcaceae</taxon>
        <taxon>Facklamia</taxon>
    </lineage>
</organism>
<feature type="domain" description="Gram-positive cocci surface proteins LPxTG" evidence="6">
    <location>
        <begin position="700"/>
        <end position="735"/>
    </location>
</feature>
<dbReference type="EMBL" id="JACBXQ010000005">
    <property type="protein sequence ID" value="MBG9986881.1"/>
    <property type="molecule type" value="Genomic_DNA"/>
</dbReference>
<dbReference type="InterPro" id="IPR016195">
    <property type="entry name" value="Pol/histidinol_Pase-like"/>
</dbReference>
<proteinExistence type="predicted"/>
<evidence type="ECO:0000313" key="7">
    <source>
        <dbReference type="EMBL" id="MBG9986881.1"/>
    </source>
</evidence>
<dbReference type="Proteomes" id="UP000721415">
    <property type="component" value="Unassembled WGS sequence"/>
</dbReference>
<feature type="compositionally biased region" description="Acidic residues" evidence="5">
    <location>
        <begin position="639"/>
        <end position="671"/>
    </location>
</feature>
<name>A0ABS0LU28_9LACT</name>
<feature type="region of interest" description="Disordered" evidence="5">
    <location>
        <begin position="636"/>
        <end position="705"/>
    </location>
</feature>
<keyword evidence="3" id="KW-0732">Signal</keyword>
<evidence type="ECO:0000256" key="4">
    <source>
        <dbReference type="ARBA" id="ARBA00023088"/>
    </source>
</evidence>
<protein>
    <submittedName>
        <fullName evidence="7">LPXTG cell wall anchor domain-containing protein</fullName>
    </submittedName>
</protein>
<accession>A0ABS0LU28</accession>
<keyword evidence="4" id="KW-0572">Peptidoglycan-anchor</keyword>
<comment type="caution">
    <text evidence="7">The sequence shown here is derived from an EMBL/GenBank/DDBJ whole genome shotgun (WGS) entry which is preliminary data.</text>
</comment>
<evidence type="ECO:0000256" key="5">
    <source>
        <dbReference type="SAM" id="MobiDB-lite"/>
    </source>
</evidence>
<reference evidence="7 8" key="1">
    <citation type="submission" date="2020-07" db="EMBL/GenBank/DDBJ databases">
        <title>Facklamia lactis sp. nov., isolated from raw milk.</title>
        <authorList>
            <person name="Doll E.V."/>
            <person name="Huptas C."/>
            <person name="Staib L."/>
            <person name="Wenning M."/>
            <person name="Scherer S."/>
        </authorList>
    </citation>
    <scope>NUCLEOTIDE SEQUENCE [LARGE SCALE GENOMIC DNA]</scope>
    <source>
        <strain evidence="7 8">DSM 111018</strain>
    </source>
</reference>